<comment type="subcellular location">
    <subcellularLocation>
        <location evidence="1 10">Endoplasmic reticulum membrane</location>
        <topology evidence="1 10">Multi-pass membrane protein</topology>
    </subcellularLocation>
</comment>
<accession>A0A0G2F0N7</accession>
<evidence type="ECO:0000313" key="12">
    <source>
        <dbReference type="Proteomes" id="UP000053317"/>
    </source>
</evidence>
<feature type="transmembrane region" description="Helical" evidence="10">
    <location>
        <begin position="372"/>
        <end position="393"/>
    </location>
</feature>
<comment type="function">
    <text evidence="9 10">Intramembrane glycolipid transporter that operates in the biosynthetic pathway of dolichol-linked oligosaccharides, the glycan precursors employed in protein asparagine (N)-glycosylation. The sequential addition of sugars to dolichol pyrophosphate produces dolichol-linked oligosaccharides containing fourteen sugars, including two GlcNAcs, nine mannoses and three glucoses. Once assembled, the oligosaccharide is transferred from the lipid to nascent proteins by oligosaccharyltransferases. The assembly of dolichol-linked oligosaccharides begins on the cytosolic side of the endoplasmic reticulum membrane and finishes in its lumen. RFT1 could mediate the translocation of the cytosolically oriented intermediate DolPP-GlcNAc2Man5, produced by ALG11, into the ER lumen where dolichol-linked oligosaccharides assembly continues. However, the intramembrane lipid transporter activity could not be confirmed in vitro.</text>
</comment>
<dbReference type="GO" id="GO:0005789">
    <property type="term" value="C:endoplasmic reticulum membrane"/>
    <property type="evidence" value="ECO:0007669"/>
    <property type="project" value="UniProtKB-SubCell"/>
</dbReference>
<dbReference type="Pfam" id="PF04506">
    <property type="entry name" value="Rft-1"/>
    <property type="match status" value="2"/>
</dbReference>
<feature type="transmembrane region" description="Helical" evidence="10">
    <location>
        <begin position="431"/>
        <end position="453"/>
    </location>
</feature>
<dbReference type="EMBL" id="LCWF01000021">
    <property type="protein sequence ID" value="KKY27851.1"/>
    <property type="molecule type" value="Genomic_DNA"/>
</dbReference>
<gene>
    <name evidence="11" type="ORF">UCRPC4_g00831</name>
</gene>
<feature type="transmembrane region" description="Helical" evidence="10">
    <location>
        <begin position="103"/>
        <end position="126"/>
    </location>
</feature>
<evidence type="ECO:0000256" key="3">
    <source>
        <dbReference type="ARBA" id="ARBA00010288"/>
    </source>
</evidence>
<dbReference type="Proteomes" id="UP000053317">
    <property type="component" value="Unassembled WGS sequence"/>
</dbReference>
<keyword evidence="10" id="KW-0813">Transport</keyword>
<dbReference type="PANTHER" id="PTHR13117">
    <property type="entry name" value="ENDOPLASMIC RETICULUM MULTISPAN TRANSMEMBRANE PROTEIN-RELATED"/>
    <property type="match status" value="1"/>
</dbReference>
<dbReference type="AlphaFoldDB" id="A0A0G2F0N7"/>
<keyword evidence="12" id="KW-1185">Reference proteome</keyword>
<evidence type="ECO:0000256" key="8">
    <source>
        <dbReference type="ARBA" id="ARBA00044793"/>
    </source>
</evidence>
<keyword evidence="6 10" id="KW-1133">Transmembrane helix</keyword>
<proteinExistence type="inferred from homology"/>
<evidence type="ECO:0000256" key="10">
    <source>
        <dbReference type="RuleBase" id="RU365067"/>
    </source>
</evidence>
<reference evidence="11 12" key="2">
    <citation type="submission" date="2015-05" db="EMBL/GenBank/DDBJ databases">
        <authorList>
            <person name="Morales-Cruz A."/>
            <person name="Amrine K.C."/>
            <person name="Cantu D."/>
        </authorList>
    </citation>
    <scope>NUCLEOTIDE SEQUENCE [LARGE SCALE GENOMIC DNA]</scope>
    <source>
        <strain evidence="11">UCRPC4</strain>
    </source>
</reference>
<sequence length="508" mass="55340">MSVSKGEENVEQHKTAFSGTSYLILIQLASRFFTFAGNQVLLRFLTPIILGVALQLDLYSVTVLYFSRESLRVALQRQPLDETAKSGKGPDTVRVNRGRQAQAAVNASYIACALGIPLAVVLAILYTQRGFQEVLDSPYFKLSLVIYGYATIIELLSEPAFVVIQQRGLYRSRAVTETWAACMKCLAACGTAFAGRVLGHQLGVLPFAIGQIAYANAILTGVKQLLSQADSVILVALSSLEDQGAFSLASNYGGLVARIVFQPIEESSRNSFGMLLAQDKMNGKSKDGLNSALRHLSTVLRFYSIISIFAFFFAPFLLPLLVKYVVGSRWFSPEVAGLLSSYAVYIPFMAFNGIAEAFVSSVASTADLRRQAIWMAGYTAIFGVSAYVFLQVLSLGARGLVYANAANMFFRTAWSWLYIQGYAKEHDARLNTQLIIPNPMSIATGVAVAAYLRTASQGNPGLVEFVIMIAVCGIAGIAIAFFERSFLLPHAQQLLPKRLAAKIDKARK</sequence>
<dbReference type="GO" id="GO:0006488">
    <property type="term" value="P:dolichol-linked oligosaccharide biosynthetic process"/>
    <property type="evidence" value="ECO:0007669"/>
    <property type="project" value="InterPro"/>
</dbReference>
<feature type="transmembrane region" description="Helical" evidence="10">
    <location>
        <begin position="48"/>
        <end position="67"/>
    </location>
</feature>
<feature type="transmembrane region" description="Helical" evidence="10">
    <location>
        <begin position="302"/>
        <end position="322"/>
    </location>
</feature>
<dbReference type="PANTHER" id="PTHR13117:SF5">
    <property type="entry name" value="PROTEIN RFT1 HOMOLOG"/>
    <property type="match status" value="1"/>
</dbReference>
<evidence type="ECO:0000256" key="1">
    <source>
        <dbReference type="ARBA" id="ARBA00004477"/>
    </source>
</evidence>
<evidence type="ECO:0000256" key="6">
    <source>
        <dbReference type="ARBA" id="ARBA00022989"/>
    </source>
</evidence>
<evidence type="ECO:0000256" key="5">
    <source>
        <dbReference type="ARBA" id="ARBA00022824"/>
    </source>
</evidence>
<dbReference type="OrthoDB" id="9979195at2759"/>
<evidence type="ECO:0000256" key="2">
    <source>
        <dbReference type="ARBA" id="ARBA00004922"/>
    </source>
</evidence>
<dbReference type="InterPro" id="IPR007594">
    <property type="entry name" value="RFT1"/>
</dbReference>
<comment type="similarity">
    <text evidence="3 10">Belongs to the RFT1 family.</text>
</comment>
<keyword evidence="5 10" id="KW-0256">Endoplasmic reticulum</keyword>
<comment type="caution">
    <text evidence="11">The sequence shown here is derived from an EMBL/GenBank/DDBJ whole genome shotgun (WGS) entry which is preliminary data.</text>
</comment>
<keyword evidence="7 10" id="KW-0472">Membrane</keyword>
<feature type="transmembrane region" description="Helical" evidence="10">
    <location>
        <begin position="146"/>
        <end position="164"/>
    </location>
</feature>
<protein>
    <recommendedName>
        <fullName evidence="8 10">Man(5)GlcNAc(2)-PP-dolichol translocation protein RFT1</fullName>
    </recommendedName>
</protein>
<feature type="transmembrane region" description="Helical" evidence="10">
    <location>
        <begin position="21"/>
        <end position="42"/>
    </location>
</feature>
<evidence type="ECO:0000256" key="4">
    <source>
        <dbReference type="ARBA" id="ARBA00022692"/>
    </source>
</evidence>
<feature type="transmembrane region" description="Helical" evidence="10">
    <location>
        <begin position="399"/>
        <end position="419"/>
    </location>
</feature>
<evidence type="ECO:0000256" key="9">
    <source>
        <dbReference type="ARBA" id="ARBA00045912"/>
    </source>
</evidence>
<comment type="pathway">
    <text evidence="2">Protein modification; protein glycosylation.</text>
</comment>
<dbReference type="GO" id="GO:0034203">
    <property type="term" value="P:glycolipid translocation"/>
    <property type="evidence" value="ECO:0007669"/>
    <property type="project" value="TreeGrafter"/>
</dbReference>
<feature type="transmembrane region" description="Helical" evidence="10">
    <location>
        <begin position="465"/>
        <end position="482"/>
    </location>
</feature>
<keyword evidence="4 10" id="KW-0812">Transmembrane</keyword>
<feature type="transmembrane region" description="Helical" evidence="10">
    <location>
        <begin position="342"/>
        <end position="360"/>
    </location>
</feature>
<evidence type="ECO:0000313" key="11">
    <source>
        <dbReference type="EMBL" id="KKY27851.1"/>
    </source>
</evidence>
<organism evidence="11 12">
    <name type="scientific">Phaeomoniella chlamydospora</name>
    <name type="common">Phaeoacremonium chlamydosporum</name>
    <dbReference type="NCBI Taxonomy" id="158046"/>
    <lineage>
        <taxon>Eukaryota</taxon>
        <taxon>Fungi</taxon>
        <taxon>Dikarya</taxon>
        <taxon>Ascomycota</taxon>
        <taxon>Pezizomycotina</taxon>
        <taxon>Eurotiomycetes</taxon>
        <taxon>Chaetothyriomycetidae</taxon>
        <taxon>Phaeomoniellales</taxon>
        <taxon>Phaeomoniellaceae</taxon>
        <taxon>Phaeomoniella</taxon>
    </lineage>
</organism>
<reference evidence="11 12" key="1">
    <citation type="submission" date="2015-05" db="EMBL/GenBank/DDBJ databases">
        <title>Distinctive expansion of gene families associated with plant cell wall degradation and secondary metabolism in the genomes of grapevine trunk pathogens.</title>
        <authorList>
            <person name="Lawrence D.P."/>
            <person name="Travadon R."/>
            <person name="Rolshausen P.E."/>
            <person name="Baumgartner K."/>
        </authorList>
    </citation>
    <scope>NUCLEOTIDE SEQUENCE [LARGE SCALE GENOMIC DNA]</scope>
    <source>
        <strain evidence="11">UCRPC4</strain>
    </source>
</reference>
<evidence type="ECO:0000256" key="7">
    <source>
        <dbReference type="ARBA" id="ARBA00023136"/>
    </source>
</evidence>
<name>A0A0G2F0N7_PHACM</name>